<evidence type="ECO:0000256" key="1">
    <source>
        <dbReference type="SAM" id="MobiDB-lite"/>
    </source>
</evidence>
<protein>
    <submittedName>
        <fullName evidence="2">Uncharacterized protein</fullName>
    </submittedName>
</protein>
<evidence type="ECO:0000313" key="3">
    <source>
        <dbReference type="Proteomes" id="UP001152747"/>
    </source>
</evidence>
<sequence>MVMVLLICAKKKKRSKMLLREGSYLDKSTSKNSKSVETPKKVQIKEQSEDDNTVYMDKTYRMDNIEDKRNPEKK</sequence>
<reference evidence="2" key="1">
    <citation type="submission" date="2022-11" db="EMBL/GenBank/DDBJ databases">
        <authorList>
            <person name="Kikuchi T."/>
        </authorList>
    </citation>
    <scope>NUCLEOTIDE SEQUENCE</scope>
    <source>
        <strain evidence="2">PS1010</strain>
    </source>
</reference>
<accession>A0A9P1N219</accession>
<feature type="compositionally biased region" description="Basic and acidic residues" evidence="1">
    <location>
        <begin position="37"/>
        <end position="47"/>
    </location>
</feature>
<name>A0A9P1N219_9PELO</name>
<proteinExistence type="predicted"/>
<keyword evidence="3" id="KW-1185">Reference proteome</keyword>
<dbReference type="EMBL" id="CANHGI010000004">
    <property type="protein sequence ID" value="CAI5448570.1"/>
    <property type="molecule type" value="Genomic_DNA"/>
</dbReference>
<feature type="region of interest" description="Disordered" evidence="1">
    <location>
        <begin position="21"/>
        <end position="74"/>
    </location>
</feature>
<dbReference type="Proteomes" id="UP001152747">
    <property type="component" value="Unassembled WGS sequence"/>
</dbReference>
<organism evidence="2 3">
    <name type="scientific">Caenorhabditis angaria</name>
    <dbReference type="NCBI Taxonomy" id="860376"/>
    <lineage>
        <taxon>Eukaryota</taxon>
        <taxon>Metazoa</taxon>
        <taxon>Ecdysozoa</taxon>
        <taxon>Nematoda</taxon>
        <taxon>Chromadorea</taxon>
        <taxon>Rhabditida</taxon>
        <taxon>Rhabditina</taxon>
        <taxon>Rhabditomorpha</taxon>
        <taxon>Rhabditoidea</taxon>
        <taxon>Rhabditidae</taxon>
        <taxon>Peloderinae</taxon>
        <taxon>Caenorhabditis</taxon>
    </lineage>
</organism>
<evidence type="ECO:0000313" key="2">
    <source>
        <dbReference type="EMBL" id="CAI5448570.1"/>
    </source>
</evidence>
<feature type="compositionally biased region" description="Basic and acidic residues" evidence="1">
    <location>
        <begin position="58"/>
        <end position="74"/>
    </location>
</feature>
<gene>
    <name evidence="2" type="ORF">CAMP_LOCUS11207</name>
</gene>
<feature type="compositionally biased region" description="Polar residues" evidence="1">
    <location>
        <begin position="26"/>
        <end position="36"/>
    </location>
</feature>
<dbReference type="AlphaFoldDB" id="A0A9P1N219"/>
<comment type="caution">
    <text evidence="2">The sequence shown here is derived from an EMBL/GenBank/DDBJ whole genome shotgun (WGS) entry which is preliminary data.</text>
</comment>